<protein>
    <submittedName>
        <fullName evidence="1">Uncharacterized protein</fullName>
    </submittedName>
</protein>
<accession>A0ACC2KK64</accession>
<name>A0ACC2KK64_PERAE</name>
<comment type="caution">
    <text evidence="1">The sequence shown here is derived from an EMBL/GenBank/DDBJ whole genome shotgun (WGS) entry which is preliminary data.</text>
</comment>
<evidence type="ECO:0000313" key="2">
    <source>
        <dbReference type="Proteomes" id="UP001234297"/>
    </source>
</evidence>
<evidence type="ECO:0000313" key="1">
    <source>
        <dbReference type="EMBL" id="KAJ8621551.1"/>
    </source>
</evidence>
<dbReference type="Proteomes" id="UP001234297">
    <property type="component" value="Chromosome 10"/>
</dbReference>
<proteinExistence type="predicted"/>
<reference evidence="1 2" key="1">
    <citation type="journal article" date="2022" name="Hortic Res">
        <title>A haplotype resolved chromosomal level avocado genome allows analysis of novel avocado genes.</title>
        <authorList>
            <person name="Nath O."/>
            <person name="Fletcher S.J."/>
            <person name="Hayward A."/>
            <person name="Shaw L.M."/>
            <person name="Masouleh A.K."/>
            <person name="Furtado A."/>
            <person name="Henry R.J."/>
            <person name="Mitter N."/>
        </authorList>
    </citation>
    <scope>NUCLEOTIDE SEQUENCE [LARGE SCALE GENOMIC DNA]</scope>
    <source>
        <strain evidence="2">cv. Hass</strain>
    </source>
</reference>
<gene>
    <name evidence="1" type="ORF">MRB53_030080</name>
</gene>
<dbReference type="EMBL" id="CM056818">
    <property type="protein sequence ID" value="KAJ8621551.1"/>
    <property type="molecule type" value="Genomic_DNA"/>
</dbReference>
<keyword evidence="2" id="KW-1185">Reference proteome</keyword>
<organism evidence="1 2">
    <name type="scientific">Persea americana</name>
    <name type="common">Avocado</name>
    <dbReference type="NCBI Taxonomy" id="3435"/>
    <lineage>
        <taxon>Eukaryota</taxon>
        <taxon>Viridiplantae</taxon>
        <taxon>Streptophyta</taxon>
        <taxon>Embryophyta</taxon>
        <taxon>Tracheophyta</taxon>
        <taxon>Spermatophyta</taxon>
        <taxon>Magnoliopsida</taxon>
        <taxon>Magnoliidae</taxon>
        <taxon>Laurales</taxon>
        <taxon>Lauraceae</taxon>
        <taxon>Persea</taxon>
    </lineage>
</organism>
<sequence>MDHGAAFLPSSLHTPFERLETERPLPHLSFAAGHSPLLLQSSRLPTSLAHRPVSIYLQPSSQLFPFSSAGTSSPMLRVTTPAHNSGYLLHLSPAATAASQSNRPHFPLCHRPVPSAHSCWPLHLPTASRPLHFICHWPVHHRPPHHWPPPFATSQSAITPHTLNQRPPLHSPLPSGYFHSSHASSHFTSPSTQRSANLHFTSSSLLLVFT</sequence>